<reference evidence="1 2" key="1">
    <citation type="submission" date="2022-12" db="EMBL/GenBank/DDBJ databases">
        <title>Sphingomonas abieness sp. nov., an endophytic bacterium isolated from Abies koreana.</title>
        <authorList>
            <person name="Jiang L."/>
            <person name="Lee J."/>
        </authorList>
    </citation>
    <scope>NUCLEOTIDE SEQUENCE [LARGE SCALE GENOMIC DNA]</scope>
    <source>
        <strain evidence="2">PAMB 00755</strain>
    </source>
</reference>
<name>A0ABY7NWF0_9SPHN</name>
<dbReference type="PANTHER" id="PTHR10362">
    <property type="entry name" value="HISTIDINE AMMONIA-LYASE"/>
    <property type="match status" value="1"/>
</dbReference>
<dbReference type="InterPro" id="IPR024083">
    <property type="entry name" value="Fumarase/histidase_N"/>
</dbReference>
<dbReference type="InterPro" id="IPR008948">
    <property type="entry name" value="L-Aspartase-like"/>
</dbReference>
<evidence type="ECO:0000313" key="1">
    <source>
        <dbReference type="EMBL" id="WBO23751.1"/>
    </source>
</evidence>
<dbReference type="InterPro" id="IPR001106">
    <property type="entry name" value="Aromatic_Lyase"/>
</dbReference>
<dbReference type="SUPFAM" id="SSF48557">
    <property type="entry name" value="L-aspartase-like"/>
    <property type="match status" value="1"/>
</dbReference>
<dbReference type="Proteomes" id="UP001210865">
    <property type="component" value="Chromosome"/>
</dbReference>
<dbReference type="RefSeq" id="WP_270078382.1">
    <property type="nucleotide sequence ID" value="NZ_CP115174.1"/>
</dbReference>
<evidence type="ECO:0000313" key="2">
    <source>
        <dbReference type="Proteomes" id="UP001210865"/>
    </source>
</evidence>
<proteinExistence type="predicted"/>
<dbReference type="Gene3D" id="1.20.200.10">
    <property type="entry name" value="Fumarase/aspartase (Central domain)"/>
    <property type="match status" value="1"/>
</dbReference>
<dbReference type="Pfam" id="PF00221">
    <property type="entry name" value="Lyase_aromatic"/>
    <property type="match status" value="1"/>
</dbReference>
<dbReference type="Gene3D" id="1.10.275.10">
    <property type="entry name" value="Fumarase/aspartase (N-terminal domain)"/>
    <property type="match status" value="1"/>
</dbReference>
<sequence>MTRLDMTDSPLSPDDVAAIARTGATLVLSDAARGRIQAAHAVVEDYAARQLPVYGLTTALGANADTRLDAEEQAAFQRRVADGRSVGVGPLLPRETVRAMMAARISGMIAGGSGVSWPACAALLDALNAGIHPAVPALGSIGAGDLAQLAHLARGLMGYGMVERDGELLPADQALRAAGLDPLPLAARDGHALVAANSYSVGLACLVLADVERLFDWSLVATALALEGFRANLSILDARALAARPAFGQIEAGARLRALLAGSALWAPGAARRLQDPLSYRCVPQVLGALLHAIREAREAVRIELASSGDNPVVLADDGVMLSQGNFDLTAFVLSWERLGQALTHVATGTAHRTLKMMSAAVSELPRYLTPLGPAWTGFGALQKTIAASEALIRHLAQPISLGVMAVSDGIEDQASMAPAVVAKVSDGIAHLRHLVAIELIVAAQAIELRGVADRLGGDMRAIQAVVRSQCAPLGEDRPLGPEVSQLAEFMAAQAVPRASGV</sequence>
<protein>
    <submittedName>
        <fullName evidence="1">Aromatic amino acid lyase</fullName>
    </submittedName>
</protein>
<dbReference type="EMBL" id="CP115174">
    <property type="protein sequence ID" value="WBO23751.1"/>
    <property type="molecule type" value="Genomic_DNA"/>
</dbReference>
<organism evidence="1 2">
    <name type="scientific">Sphingomonas abietis</name>
    <dbReference type="NCBI Taxonomy" id="3012344"/>
    <lineage>
        <taxon>Bacteria</taxon>
        <taxon>Pseudomonadati</taxon>
        <taxon>Pseudomonadota</taxon>
        <taxon>Alphaproteobacteria</taxon>
        <taxon>Sphingomonadales</taxon>
        <taxon>Sphingomonadaceae</taxon>
        <taxon>Sphingomonas</taxon>
    </lineage>
</organism>
<dbReference type="GO" id="GO:0016829">
    <property type="term" value="F:lyase activity"/>
    <property type="evidence" value="ECO:0007669"/>
    <property type="project" value="UniProtKB-KW"/>
</dbReference>
<gene>
    <name evidence="1" type="ORF">PBT88_06410</name>
</gene>
<keyword evidence="1" id="KW-0456">Lyase</keyword>
<keyword evidence="2" id="KW-1185">Reference proteome</keyword>
<accession>A0ABY7NWF0</accession>
<dbReference type="CDD" id="cd00332">
    <property type="entry name" value="PAL-HAL"/>
    <property type="match status" value="1"/>
</dbReference>